<protein>
    <submittedName>
        <fullName evidence="2">Uncharacterized protein</fullName>
    </submittedName>
</protein>
<dbReference type="Proteomes" id="UP000011082">
    <property type="component" value="Unassembled WGS sequence"/>
</dbReference>
<dbReference type="OMA" id="TNAHEPQ"/>
<feature type="signal peptide" evidence="1">
    <location>
        <begin position="1"/>
        <end position="22"/>
    </location>
</feature>
<evidence type="ECO:0000313" key="3">
    <source>
        <dbReference type="Proteomes" id="UP000011082"/>
    </source>
</evidence>
<proteinExistence type="predicted"/>
<dbReference type="GeneID" id="19881304"/>
<keyword evidence="3" id="KW-1185">Reference proteome</keyword>
<dbReference type="InParanoid" id="L2GNL6"/>
<gene>
    <name evidence="2" type="ORF">VICG_00587</name>
</gene>
<dbReference type="VEuPathDB" id="MicrosporidiaDB:VICG_00587"/>
<dbReference type="RefSeq" id="XP_007604039.1">
    <property type="nucleotide sequence ID" value="XM_007603977.1"/>
</dbReference>
<evidence type="ECO:0000256" key="1">
    <source>
        <dbReference type="SAM" id="SignalP"/>
    </source>
</evidence>
<accession>L2GNL6</accession>
<dbReference type="PROSITE" id="PS50231">
    <property type="entry name" value="RICIN_B_LECTIN"/>
    <property type="match status" value="1"/>
</dbReference>
<keyword evidence="1" id="KW-0732">Signal</keyword>
<feature type="chain" id="PRO_5003960273" evidence="1">
    <location>
        <begin position="23"/>
        <end position="173"/>
    </location>
</feature>
<evidence type="ECO:0000313" key="2">
    <source>
        <dbReference type="EMBL" id="ELA42488.1"/>
    </source>
</evidence>
<dbReference type="AlphaFoldDB" id="L2GNL6"/>
<name>L2GNL6_VITCO</name>
<dbReference type="HOGENOM" id="CLU_1548815_0_0_1"/>
<reference evidence="3" key="1">
    <citation type="submission" date="2011-05" db="EMBL/GenBank/DDBJ databases">
        <title>The genome sequence of Vittaforma corneae strain ATCC 50505.</title>
        <authorList>
            <consortium name="The Broad Institute Genome Sequencing Platform"/>
            <person name="Cuomo C."/>
            <person name="Didier E."/>
            <person name="Bowers L."/>
            <person name="Young S.K."/>
            <person name="Zeng Q."/>
            <person name="Gargeya S."/>
            <person name="Fitzgerald M."/>
            <person name="Haas B."/>
            <person name="Abouelleil A."/>
            <person name="Alvarado L."/>
            <person name="Arachchi H.M."/>
            <person name="Berlin A."/>
            <person name="Chapman S.B."/>
            <person name="Gearin G."/>
            <person name="Goldberg J."/>
            <person name="Griggs A."/>
            <person name="Gujja S."/>
            <person name="Hansen M."/>
            <person name="Heiman D."/>
            <person name="Howarth C."/>
            <person name="Larimer J."/>
            <person name="Lui A."/>
            <person name="MacDonald P.J.P."/>
            <person name="McCowen C."/>
            <person name="Montmayeur A."/>
            <person name="Murphy C."/>
            <person name="Neiman D."/>
            <person name="Pearson M."/>
            <person name="Priest M."/>
            <person name="Roberts A."/>
            <person name="Saif S."/>
            <person name="Shea T."/>
            <person name="Sisk P."/>
            <person name="Stolte C."/>
            <person name="Sykes S."/>
            <person name="Wortman J."/>
            <person name="Nusbaum C."/>
            <person name="Birren B."/>
        </authorList>
    </citation>
    <scope>NUCLEOTIDE SEQUENCE [LARGE SCALE GENOMIC DNA]</scope>
    <source>
        <strain evidence="3">ATCC 50505</strain>
    </source>
</reference>
<sequence>MALFLFFITALCSTLIIPKAHLNHRLSYHKNGAKFINSSVNENTRVDDYFDFPDSFSYLSSSEYSLCRNSNNKLYICPKSIKSMAWKLEDIRREVRFRDPYGDCLTVGMHNLKDDSYNVELKECSEKNQNQIFILFSDHGNIKTSEITRKNINSVPENEKNDFRMKNIKFKWY</sequence>
<organism evidence="2 3">
    <name type="scientific">Vittaforma corneae (strain ATCC 50505)</name>
    <name type="common">Microsporidian parasite</name>
    <name type="synonym">Nosema corneum</name>
    <dbReference type="NCBI Taxonomy" id="993615"/>
    <lineage>
        <taxon>Eukaryota</taxon>
        <taxon>Fungi</taxon>
        <taxon>Fungi incertae sedis</taxon>
        <taxon>Microsporidia</taxon>
        <taxon>Nosematidae</taxon>
        <taxon>Vittaforma</taxon>
    </lineage>
</organism>
<dbReference type="EMBL" id="JH370132">
    <property type="protein sequence ID" value="ELA42488.1"/>
    <property type="molecule type" value="Genomic_DNA"/>
</dbReference>